<keyword evidence="5" id="KW-1185">Reference proteome</keyword>
<evidence type="ECO:0000256" key="2">
    <source>
        <dbReference type="PROSITE-ProRule" id="PRU00169"/>
    </source>
</evidence>
<evidence type="ECO:0000313" key="5">
    <source>
        <dbReference type="Proteomes" id="UP000484015"/>
    </source>
</evidence>
<comment type="caution">
    <text evidence="4">The sequence shown here is derived from an EMBL/GenBank/DDBJ whole genome shotgun (WGS) entry which is preliminary data.</text>
</comment>
<dbReference type="Gene3D" id="3.40.50.2300">
    <property type="match status" value="1"/>
</dbReference>
<keyword evidence="1 2" id="KW-0597">Phosphoprotein</keyword>
<dbReference type="Proteomes" id="UP000484015">
    <property type="component" value="Unassembled WGS sequence"/>
</dbReference>
<dbReference type="Pfam" id="PF00072">
    <property type="entry name" value="Response_reg"/>
    <property type="match status" value="1"/>
</dbReference>
<evidence type="ECO:0000259" key="3">
    <source>
        <dbReference type="PROSITE" id="PS50110"/>
    </source>
</evidence>
<dbReference type="SUPFAM" id="SSF52172">
    <property type="entry name" value="CheY-like"/>
    <property type="match status" value="1"/>
</dbReference>
<dbReference type="OrthoDB" id="9179585at2"/>
<dbReference type="PROSITE" id="PS50110">
    <property type="entry name" value="RESPONSE_REGULATORY"/>
    <property type="match status" value="1"/>
</dbReference>
<feature type="domain" description="Response regulatory" evidence="3">
    <location>
        <begin position="1"/>
        <end position="83"/>
    </location>
</feature>
<name>A0A6L6Q8V5_9BURK</name>
<dbReference type="EMBL" id="WNLA01000037">
    <property type="protein sequence ID" value="MTW06090.1"/>
    <property type="molecule type" value="Genomic_DNA"/>
</dbReference>
<organism evidence="4 5">
    <name type="scientific">Pseudoduganella ginsengisoli</name>
    <dbReference type="NCBI Taxonomy" id="1462440"/>
    <lineage>
        <taxon>Bacteria</taxon>
        <taxon>Pseudomonadati</taxon>
        <taxon>Pseudomonadota</taxon>
        <taxon>Betaproteobacteria</taxon>
        <taxon>Burkholderiales</taxon>
        <taxon>Oxalobacteraceae</taxon>
        <taxon>Telluria group</taxon>
        <taxon>Pseudoduganella</taxon>
    </lineage>
</organism>
<dbReference type="RefSeq" id="WP_155442426.1">
    <property type="nucleotide sequence ID" value="NZ_WNLA01000037.1"/>
</dbReference>
<dbReference type="PANTHER" id="PTHR45339:SF3">
    <property type="entry name" value="HISTIDINE KINASE"/>
    <property type="match status" value="1"/>
</dbReference>
<dbReference type="GO" id="GO:0000160">
    <property type="term" value="P:phosphorelay signal transduction system"/>
    <property type="evidence" value="ECO:0007669"/>
    <property type="project" value="InterPro"/>
</dbReference>
<evidence type="ECO:0000256" key="1">
    <source>
        <dbReference type="ARBA" id="ARBA00022553"/>
    </source>
</evidence>
<sequence length="83" mass="9234">MNWLASHRCKLVLTDCQMPQMDGMEMTRQIRAADTVLDQPRIVALTAGDMDVSRPRCLDAGMEGCFARPIELEDLALLVGRAN</sequence>
<feature type="modified residue" description="4-aspartylphosphate" evidence="2">
    <location>
        <position position="15"/>
    </location>
</feature>
<gene>
    <name evidence="4" type="ORF">GM668_28830</name>
</gene>
<dbReference type="InterPro" id="IPR011006">
    <property type="entry name" value="CheY-like_superfamily"/>
</dbReference>
<dbReference type="AlphaFoldDB" id="A0A6L6Q8V5"/>
<dbReference type="InterPro" id="IPR001789">
    <property type="entry name" value="Sig_transdc_resp-reg_receiver"/>
</dbReference>
<dbReference type="PANTHER" id="PTHR45339">
    <property type="entry name" value="HYBRID SIGNAL TRANSDUCTION HISTIDINE KINASE J"/>
    <property type="match status" value="1"/>
</dbReference>
<accession>A0A6L6Q8V5</accession>
<evidence type="ECO:0000313" key="4">
    <source>
        <dbReference type="EMBL" id="MTW06090.1"/>
    </source>
</evidence>
<reference evidence="4 5" key="1">
    <citation type="submission" date="2019-11" db="EMBL/GenBank/DDBJ databases">
        <title>Type strains purchased from KCTC, JCM and DSMZ.</title>
        <authorList>
            <person name="Lu H."/>
        </authorList>
    </citation>
    <scope>NUCLEOTIDE SEQUENCE [LARGE SCALE GENOMIC DNA]</scope>
    <source>
        <strain evidence="4 5">KCTC 42409</strain>
    </source>
</reference>
<protein>
    <submittedName>
        <fullName evidence="4">Response regulator</fullName>
    </submittedName>
</protein>
<dbReference type="CDD" id="cd17546">
    <property type="entry name" value="REC_hyHK_CKI1_RcsC-like"/>
    <property type="match status" value="1"/>
</dbReference>
<proteinExistence type="predicted"/>